<dbReference type="PROSITE" id="PS51257">
    <property type="entry name" value="PROKAR_LIPOPROTEIN"/>
    <property type="match status" value="1"/>
</dbReference>
<organism evidence="2 3">
    <name type="scientific">Flammeovirga aprica JL-4</name>
    <dbReference type="NCBI Taxonomy" id="694437"/>
    <lineage>
        <taxon>Bacteria</taxon>
        <taxon>Pseudomonadati</taxon>
        <taxon>Bacteroidota</taxon>
        <taxon>Cytophagia</taxon>
        <taxon>Cytophagales</taxon>
        <taxon>Flammeovirgaceae</taxon>
        <taxon>Flammeovirga</taxon>
    </lineage>
</organism>
<proteinExistence type="predicted"/>
<feature type="chain" id="PRO_5031357861" description="DUF4374 domain-containing protein" evidence="1">
    <location>
        <begin position="26"/>
        <end position="414"/>
    </location>
</feature>
<comment type="caution">
    <text evidence="2">The sequence shown here is derived from an EMBL/GenBank/DDBJ whole genome shotgun (WGS) entry which is preliminary data.</text>
</comment>
<evidence type="ECO:0000313" key="3">
    <source>
        <dbReference type="Proteomes" id="UP000576082"/>
    </source>
</evidence>
<dbReference type="Proteomes" id="UP000576082">
    <property type="component" value="Unassembled WGS sequence"/>
</dbReference>
<accession>A0A7X9P2B4</accession>
<dbReference type="RefSeq" id="WP_169656330.1">
    <property type="nucleotide sequence ID" value="NZ_JABANE010000018.1"/>
</dbReference>
<keyword evidence="3" id="KW-1185">Reference proteome</keyword>
<sequence>MFKINTTKRLAIGAMAVLSTFASCSKDDHPYEGDRPIDKDIFHVAADVTDPDENVSVFMQPTSNITDTTLTFINNGYEMDGERSARVLTAGGRIYNLNYGTGQIYELEHNGTSSYNKVSEIDISHLVGTHPRYAEVSDNMLLAHNVVETFNEENTEVTVTLQIVKISIPGLNFNATTDFVEHDLGTYKIGDAYINRVDAPVIMGNKLFYGAQYRLLGQPNNGEPSTERPSEMATLVVDYPSLDGFKIVTSDVSRGDTYGFRGKSMYVHNNHVYQVNMTTEGSDAVVVRLNREGEYDQDYVFNIANQLGRTVGTVNWHHVGNGKGYLAIDDISIDHNNSYDIAYIDVEKQDVEILYDVPKSDMWFYQSGAVHEGKFYMAVSPIGSDAYIWEFKGNQAQKGAKLDGGNIYVQGIYK</sequence>
<evidence type="ECO:0000256" key="1">
    <source>
        <dbReference type="SAM" id="SignalP"/>
    </source>
</evidence>
<feature type="signal peptide" evidence="1">
    <location>
        <begin position="1"/>
        <end position="25"/>
    </location>
</feature>
<dbReference type="EMBL" id="JABANE010000018">
    <property type="protein sequence ID" value="NME68015.1"/>
    <property type="molecule type" value="Genomic_DNA"/>
</dbReference>
<keyword evidence="1" id="KW-0732">Signal</keyword>
<reference evidence="2 3" key="1">
    <citation type="submission" date="2020-04" db="EMBL/GenBank/DDBJ databases">
        <title>Flammeovirga sp. SR4, a novel species isolated from seawater.</title>
        <authorList>
            <person name="Wang X."/>
        </authorList>
    </citation>
    <scope>NUCLEOTIDE SEQUENCE [LARGE SCALE GENOMIC DNA]</scope>
    <source>
        <strain evidence="2 3">ATCC 23126</strain>
    </source>
</reference>
<evidence type="ECO:0008006" key="4">
    <source>
        <dbReference type="Google" id="ProtNLM"/>
    </source>
</evidence>
<evidence type="ECO:0000313" key="2">
    <source>
        <dbReference type="EMBL" id="NME68015.1"/>
    </source>
</evidence>
<gene>
    <name evidence="2" type="ORF">HHU12_08595</name>
</gene>
<protein>
    <recommendedName>
        <fullName evidence="4">DUF4374 domain-containing protein</fullName>
    </recommendedName>
</protein>
<dbReference type="AlphaFoldDB" id="A0A7X9P2B4"/>
<name>A0A7X9P2B4_9BACT</name>